<evidence type="ECO:0000313" key="3">
    <source>
        <dbReference type="EMBL" id="NWJ45838.1"/>
    </source>
</evidence>
<reference evidence="3 5" key="1">
    <citation type="submission" date="2020-06" db="EMBL/GenBank/DDBJ databases">
        <title>Anoxygenic phototrophic Chloroflexota member uses a Type I reaction center.</title>
        <authorList>
            <person name="Tsuji J.M."/>
            <person name="Shaw N.A."/>
            <person name="Nagashima S."/>
            <person name="Venkiteswaran J."/>
            <person name="Schiff S.L."/>
            <person name="Hanada S."/>
            <person name="Tank M."/>
            <person name="Neufeld J.D."/>
        </authorList>
    </citation>
    <scope>NUCLEOTIDE SEQUENCE [LARGE SCALE GENOMIC DNA]</scope>
    <source>
        <strain evidence="3">L227-S17</strain>
    </source>
</reference>
<dbReference type="PRINTS" id="PR01438">
    <property type="entry name" value="UNVRSLSTRESS"/>
</dbReference>
<dbReference type="SUPFAM" id="SSF52402">
    <property type="entry name" value="Adenine nucleotide alpha hydrolases-like"/>
    <property type="match status" value="2"/>
</dbReference>
<organism evidence="3 5">
    <name type="scientific">Candidatus Chlorohelix allophototropha</name>
    <dbReference type="NCBI Taxonomy" id="3003348"/>
    <lineage>
        <taxon>Bacteria</taxon>
        <taxon>Bacillati</taxon>
        <taxon>Chloroflexota</taxon>
        <taxon>Chloroflexia</taxon>
        <taxon>Candidatus Chloroheliales</taxon>
        <taxon>Candidatus Chloroheliaceae</taxon>
        <taxon>Candidatus Chlorohelix</taxon>
    </lineage>
</organism>
<dbReference type="InterPro" id="IPR006016">
    <property type="entry name" value="UspA"/>
</dbReference>
<feature type="domain" description="UspA" evidence="2">
    <location>
        <begin position="153"/>
        <end position="293"/>
    </location>
</feature>
<dbReference type="RefSeq" id="WP_341469593.1">
    <property type="nucleotide sequence ID" value="NZ_CP128399.1"/>
</dbReference>
<protein>
    <submittedName>
        <fullName evidence="3">Universal stress protein</fullName>
    </submittedName>
</protein>
<evidence type="ECO:0000313" key="4">
    <source>
        <dbReference type="EMBL" id="WJW67703.1"/>
    </source>
</evidence>
<dbReference type="InterPro" id="IPR006015">
    <property type="entry name" value="Universal_stress_UspA"/>
</dbReference>
<dbReference type="AlphaFoldDB" id="A0A8T7LUX5"/>
<dbReference type="Pfam" id="PF00582">
    <property type="entry name" value="Usp"/>
    <property type="match status" value="2"/>
</dbReference>
<dbReference type="InterPro" id="IPR014729">
    <property type="entry name" value="Rossmann-like_a/b/a_fold"/>
</dbReference>
<comment type="similarity">
    <text evidence="1">Belongs to the universal stress protein A family.</text>
</comment>
<dbReference type="Proteomes" id="UP001431572">
    <property type="component" value="Chromosome 1"/>
</dbReference>
<reference evidence="4" key="2">
    <citation type="journal article" date="2024" name="Nature">
        <title>Anoxygenic phototroph of the Chloroflexota uses a type I reaction centre.</title>
        <authorList>
            <person name="Tsuji J.M."/>
            <person name="Shaw N.A."/>
            <person name="Nagashima S."/>
            <person name="Venkiteswaran J.J."/>
            <person name="Schiff S.L."/>
            <person name="Watanabe T."/>
            <person name="Fukui M."/>
            <person name="Hanada S."/>
            <person name="Tank M."/>
            <person name="Neufeld J.D."/>
        </authorList>
    </citation>
    <scope>NUCLEOTIDE SEQUENCE</scope>
    <source>
        <strain evidence="4">L227-S17</strain>
    </source>
</reference>
<gene>
    <name evidence="3" type="ORF">HXX08_08170</name>
    <name evidence="4" type="ORF">OZ401_000978</name>
</gene>
<dbReference type="Proteomes" id="UP000521676">
    <property type="component" value="Unassembled WGS sequence"/>
</dbReference>
<keyword evidence="6" id="KW-1185">Reference proteome</keyword>
<evidence type="ECO:0000313" key="6">
    <source>
        <dbReference type="Proteomes" id="UP001431572"/>
    </source>
</evidence>
<proteinExistence type="inferred from homology"/>
<dbReference type="EMBL" id="CP128399">
    <property type="protein sequence ID" value="WJW67703.1"/>
    <property type="molecule type" value="Genomic_DNA"/>
</dbReference>
<accession>A0A8T7LUX5</accession>
<evidence type="ECO:0000259" key="2">
    <source>
        <dbReference type="Pfam" id="PF00582"/>
    </source>
</evidence>
<feature type="domain" description="UspA" evidence="2">
    <location>
        <begin position="1"/>
        <end position="126"/>
    </location>
</feature>
<evidence type="ECO:0000313" key="5">
    <source>
        <dbReference type="Proteomes" id="UP000521676"/>
    </source>
</evidence>
<dbReference type="PANTHER" id="PTHR46268:SF6">
    <property type="entry name" value="UNIVERSAL STRESS PROTEIN UP12"/>
    <property type="match status" value="1"/>
</dbReference>
<name>A0A8T7LUX5_9CHLR</name>
<sequence length="313" mass="34525">MYDKILVPLDGLALAEKSLPVALRLASICKAGIVLLRVAKPQDVTQVEPYLNQIADLIRKYYPEIEVIEVCVGMGEAYQQILHSAREHRANIITMTTHSRNSLSRLLLGSVAARVIKNSPIPVILLHPKKGEEAMGLEEAMAKSVAYRLPKPRIAITLDGSPEAEAILEPTLDLARKINASVYLIRIVLPVVYNEFSGSWYLYDLEEQARIRREDAYDYLGKIQEKVVASGLDCIKVVRVGTPDEEIVNYINQTGPMLLAMATHARGAVGELVFGSVVAGVMHQASVPVFTVHSTKSNDLLEMDNTSFHMPAL</sequence>
<evidence type="ECO:0000256" key="1">
    <source>
        <dbReference type="ARBA" id="ARBA00008791"/>
    </source>
</evidence>
<dbReference type="Gene3D" id="3.40.50.620">
    <property type="entry name" value="HUPs"/>
    <property type="match status" value="2"/>
</dbReference>
<dbReference type="PANTHER" id="PTHR46268">
    <property type="entry name" value="STRESS RESPONSE PROTEIN NHAX"/>
    <property type="match status" value="1"/>
</dbReference>
<dbReference type="CDD" id="cd00293">
    <property type="entry name" value="USP-like"/>
    <property type="match status" value="2"/>
</dbReference>
<dbReference type="EMBL" id="JACATZ010000001">
    <property type="protein sequence ID" value="NWJ45838.1"/>
    <property type="molecule type" value="Genomic_DNA"/>
</dbReference>